<dbReference type="AlphaFoldDB" id="A0A7Y9ZBL5"/>
<keyword evidence="4 5" id="KW-0472">Membrane</keyword>
<sequence>MEFMWWFIVAAALGVFEIFTLDLTLLMLAGGALAGGTVMLLNGPILLAVVVACVVASLLLFALRPWLLRSMRKRGVAFVETNSAALVTMHAKALDDVTATGGRVKLRGEVWSARIEEGADVIPEGADVVVVKIDGAMAIVAPAKENTSL</sequence>
<dbReference type="GO" id="GO:0008233">
    <property type="term" value="F:peptidase activity"/>
    <property type="evidence" value="ECO:0007669"/>
    <property type="project" value="UniProtKB-KW"/>
</dbReference>
<dbReference type="SUPFAM" id="SSF141322">
    <property type="entry name" value="NfeD domain-like"/>
    <property type="match status" value="1"/>
</dbReference>
<organism evidence="7 8">
    <name type="scientific">Demequina lutea</name>
    <dbReference type="NCBI Taxonomy" id="431489"/>
    <lineage>
        <taxon>Bacteria</taxon>
        <taxon>Bacillati</taxon>
        <taxon>Actinomycetota</taxon>
        <taxon>Actinomycetes</taxon>
        <taxon>Micrococcales</taxon>
        <taxon>Demequinaceae</taxon>
        <taxon>Demequina</taxon>
    </lineage>
</organism>
<dbReference type="Proteomes" id="UP000547973">
    <property type="component" value="Unassembled WGS sequence"/>
</dbReference>
<dbReference type="Pfam" id="PF01957">
    <property type="entry name" value="NfeD"/>
    <property type="match status" value="1"/>
</dbReference>
<dbReference type="PANTHER" id="PTHR33507:SF3">
    <property type="entry name" value="INNER MEMBRANE PROTEIN YBBJ"/>
    <property type="match status" value="1"/>
</dbReference>
<keyword evidence="8" id="KW-1185">Reference proteome</keyword>
<evidence type="ECO:0000256" key="4">
    <source>
        <dbReference type="ARBA" id="ARBA00023136"/>
    </source>
</evidence>
<protein>
    <submittedName>
        <fullName evidence="7">Membrane protein implicated in regulation of membrane protease activity</fullName>
    </submittedName>
</protein>
<evidence type="ECO:0000256" key="1">
    <source>
        <dbReference type="ARBA" id="ARBA00004141"/>
    </source>
</evidence>
<dbReference type="Gene3D" id="2.40.50.140">
    <property type="entry name" value="Nucleic acid-binding proteins"/>
    <property type="match status" value="1"/>
</dbReference>
<dbReference type="InterPro" id="IPR002810">
    <property type="entry name" value="NfeD-like_C"/>
</dbReference>
<dbReference type="InterPro" id="IPR012340">
    <property type="entry name" value="NA-bd_OB-fold"/>
</dbReference>
<gene>
    <name evidence="7" type="ORF">BKA03_001717</name>
</gene>
<dbReference type="GO" id="GO:0005886">
    <property type="term" value="C:plasma membrane"/>
    <property type="evidence" value="ECO:0007669"/>
    <property type="project" value="TreeGrafter"/>
</dbReference>
<dbReference type="PANTHER" id="PTHR33507">
    <property type="entry name" value="INNER MEMBRANE PROTEIN YBBJ"/>
    <property type="match status" value="1"/>
</dbReference>
<evidence type="ECO:0000256" key="2">
    <source>
        <dbReference type="ARBA" id="ARBA00022692"/>
    </source>
</evidence>
<comment type="caution">
    <text evidence="7">The sequence shown here is derived from an EMBL/GenBank/DDBJ whole genome shotgun (WGS) entry which is preliminary data.</text>
</comment>
<evidence type="ECO:0000256" key="5">
    <source>
        <dbReference type="SAM" id="Phobius"/>
    </source>
</evidence>
<dbReference type="RefSeq" id="WP_179397968.1">
    <property type="nucleotide sequence ID" value="NZ_JACBZO010000001.1"/>
</dbReference>
<keyword evidence="7" id="KW-0645">Protease</keyword>
<keyword evidence="7" id="KW-0378">Hydrolase</keyword>
<dbReference type="GO" id="GO:0006508">
    <property type="term" value="P:proteolysis"/>
    <property type="evidence" value="ECO:0007669"/>
    <property type="project" value="UniProtKB-KW"/>
</dbReference>
<evidence type="ECO:0000259" key="6">
    <source>
        <dbReference type="Pfam" id="PF01957"/>
    </source>
</evidence>
<evidence type="ECO:0000313" key="8">
    <source>
        <dbReference type="Proteomes" id="UP000547973"/>
    </source>
</evidence>
<name>A0A7Y9ZBL5_9MICO</name>
<dbReference type="InterPro" id="IPR052165">
    <property type="entry name" value="Membrane_assoc_protease"/>
</dbReference>
<feature type="domain" description="NfeD-like C-terminal" evidence="6">
    <location>
        <begin position="85"/>
        <end position="142"/>
    </location>
</feature>
<evidence type="ECO:0000256" key="3">
    <source>
        <dbReference type="ARBA" id="ARBA00022989"/>
    </source>
</evidence>
<accession>A0A7Y9ZBL5</accession>
<keyword evidence="2 5" id="KW-0812">Transmembrane</keyword>
<evidence type="ECO:0000313" key="7">
    <source>
        <dbReference type="EMBL" id="NYI41598.1"/>
    </source>
</evidence>
<keyword evidence="3 5" id="KW-1133">Transmembrane helix</keyword>
<dbReference type="EMBL" id="JACBZO010000001">
    <property type="protein sequence ID" value="NYI41598.1"/>
    <property type="molecule type" value="Genomic_DNA"/>
</dbReference>
<reference evidence="7 8" key="1">
    <citation type="submission" date="2020-07" db="EMBL/GenBank/DDBJ databases">
        <title>Sequencing the genomes of 1000 actinobacteria strains.</title>
        <authorList>
            <person name="Klenk H.-P."/>
        </authorList>
    </citation>
    <scope>NUCLEOTIDE SEQUENCE [LARGE SCALE GENOMIC DNA]</scope>
    <source>
        <strain evidence="7 8">DSM 19970</strain>
    </source>
</reference>
<proteinExistence type="predicted"/>
<feature type="transmembrane region" description="Helical" evidence="5">
    <location>
        <begin position="44"/>
        <end position="63"/>
    </location>
</feature>
<comment type="subcellular location">
    <subcellularLocation>
        <location evidence="1">Membrane</location>
        <topology evidence="1">Multi-pass membrane protein</topology>
    </subcellularLocation>
</comment>